<dbReference type="Gene3D" id="1.10.10.60">
    <property type="entry name" value="Homeodomain-like"/>
    <property type="match status" value="1"/>
</dbReference>
<evidence type="ECO:0000313" key="4">
    <source>
        <dbReference type="EMBL" id="TCO75215.1"/>
    </source>
</evidence>
<sequence length="220" mass="25618">MNTKDRVLMASLKFFLIQGYENTTLSMIADEVNIKKPSIYYHFKSKEDLLFNSIYFIINNLEEKINHSVTKFVSPKDQLQSFFECALDFNTNLSIMIGNDFNHPINFITIFQLYSNRFNALSEKIDTYYKNISTILEEIIDTGQKNGLIKGSIDKNIAVLDIISRVEGLIAISTLYKSVDMKNKRNQLYENLWLSLSSEKPQSKTKKFFEYKNIGLGRKW</sequence>
<dbReference type="PROSITE" id="PS50977">
    <property type="entry name" value="HTH_TETR_2"/>
    <property type="match status" value="1"/>
</dbReference>
<dbReference type="Pfam" id="PF00440">
    <property type="entry name" value="TetR_N"/>
    <property type="match status" value="1"/>
</dbReference>
<dbReference type="PANTHER" id="PTHR43479:SF11">
    <property type="entry name" value="ACREF_ENVCD OPERON REPRESSOR-RELATED"/>
    <property type="match status" value="1"/>
</dbReference>
<dbReference type="SUPFAM" id="SSF48498">
    <property type="entry name" value="Tetracyclin repressor-like, C-terminal domain"/>
    <property type="match status" value="1"/>
</dbReference>
<keyword evidence="1 2" id="KW-0238">DNA-binding</keyword>
<name>A0A4R2L7L0_9FIRM</name>
<dbReference type="InterPro" id="IPR009057">
    <property type="entry name" value="Homeodomain-like_sf"/>
</dbReference>
<dbReference type="InterPro" id="IPR001647">
    <property type="entry name" value="HTH_TetR"/>
</dbReference>
<dbReference type="PANTHER" id="PTHR43479">
    <property type="entry name" value="ACREF/ENVCD OPERON REPRESSOR-RELATED"/>
    <property type="match status" value="1"/>
</dbReference>
<dbReference type="SUPFAM" id="SSF46689">
    <property type="entry name" value="Homeodomain-like"/>
    <property type="match status" value="1"/>
</dbReference>
<feature type="DNA-binding region" description="H-T-H motif" evidence="2">
    <location>
        <begin position="24"/>
        <end position="43"/>
    </location>
</feature>
<evidence type="ECO:0000259" key="3">
    <source>
        <dbReference type="PROSITE" id="PS50977"/>
    </source>
</evidence>
<dbReference type="AlphaFoldDB" id="A0A4R2L7L0"/>
<evidence type="ECO:0000313" key="5">
    <source>
        <dbReference type="Proteomes" id="UP000294919"/>
    </source>
</evidence>
<dbReference type="RefSeq" id="WP_165916308.1">
    <property type="nucleotide sequence ID" value="NZ_SLWV01000009.1"/>
</dbReference>
<dbReference type="InterPro" id="IPR050624">
    <property type="entry name" value="HTH-type_Tx_Regulator"/>
</dbReference>
<accession>A0A4R2L7L0</accession>
<dbReference type="PRINTS" id="PR00455">
    <property type="entry name" value="HTHTETR"/>
</dbReference>
<evidence type="ECO:0000256" key="1">
    <source>
        <dbReference type="ARBA" id="ARBA00023125"/>
    </source>
</evidence>
<dbReference type="InterPro" id="IPR036271">
    <property type="entry name" value="Tet_transcr_reg_TetR-rel_C_sf"/>
</dbReference>
<reference evidence="4 5" key="1">
    <citation type="submission" date="2019-03" db="EMBL/GenBank/DDBJ databases">
        <title>Genomic Encyclopedia of Type Strains, Phase IV (KMG-IV): sequencing the most valuable type-strain genomes for metagenomic binning, comparative biology and taxonomic classification.</title>
        <authorList>
            <person name="Goeker M."/>
        </authorList>
    </citation>
    <scope>NUCLEOTIDE SEQUENCE [LARGE SCALE GENOMIC DNA]</scope>
    <source>
        <strain evidence="4 5">DSM 102940</strain>
    </source>
</reference>
<dbReference type="Gene3D" id="1.10.357.10">
    <property type="entry name" value="Tetracycline Repressor, domain 2"/>
    <property type="match status" value="1"/>
</dbReference>
<evidence type="ECO:0000256" key="2">
    <source>
        <dbReference type="PROSITE-ProRule" id="PRU00335"/>
    </source>
</evidence>
<organism evidence="4 5">
    <name type="scientific">Marinisporobacter balticus</name>
    <dbReference type="NCBI Taxonomy" id="2018667"/>
    <lineage>
        <taxon>Bacteria</taxon>
        <taxon>Bacillati</taxon>
        <taxon>Bacillota</taxon>
        <taxon>Clostridia</taxon>
        <taxon>Peptostreptococcales</taxon>
        <taxon>Thermotaleaceae</taxon>
        <taxon>Marinisporobacter</taxon>
    </lineage>
</organism>
<dbReference type="GO" id="GO:0003677">
    <property type="term" value="F:DNA binding"/>
    <property type="evidence" value="ECO:0007669"/>
    <property type="project" value="UniProtKB-UniRule"/>
</dbReference>
<dbReference type="EMBL" id="SLWV01000009">
    <property type="protein sequence ID" value="TCO75215.1"/>
    <property type="molecule type" value="Genomic_DNA"/>
</dbReference>
<protein>
    <submittedName>
        <fullName evidence="4">TetR family transcriptional regulator</fullName>
    </submittedName>
</protein>
<keyword evidence="5" id="KW-1185">Reference proteome</keyword>
<proteinExistence type="predicted"/>
<dbReference type="Proteomes" id="UP000294919">
    <property type="component" value="Unassembled WGS sequence"/>
</dbReference>
<comment type="caution">
    <text evidence="4">The sequence shown here is derived from an EMBL/GenBank/DDBJ whole genome shotgun (WGS) entry which is preliminary data.</text>
</comment>
<gene>
    <name evidence="4" type="ORF">EV214_10950</name>
</gene>
<feature type="domain" description="HTH tetR-type" evidence="3">
    <location>
        <begin position="1"/>
        <end position="61"/>
    </location>
</feature>